<comment type="caution">
    <text evidence="1">The sequence shown here is derived from an EMBL/GenBank/DDBJ whole genome shotgun (WGS) entry which is preliminary data.</text>
</comment>
<dbReference type="Proteomes" id="UP001605036">
    <property type="component" value="Unassembled WGS sequence"/>
</dbReference>
<organism evidence="1 2">
    <name type="scientific">Riccia fluitans</name>
    <dbReference type="NCBI Taxonomy" id="41844"/>
    <lineage>
        <taxon>Eukaryota</taxon>
        <taxon>Viridiplantae</taxon>
        <taxon>Streptophyta</taxon>
        <taxon>Embryophyta</taxon>
        <taxon>Marchantiophyta</taxon>
        <taxon>Marchantiopsida</taxon>
        <taxon>Marchantiidae</taxon>
        <taxon>Marchantiales</taxon>
        <taxon>Ricciaceae</taxon>
        <taxon>Riccia</taxon>
    </lineage>
</organism>
<protein>
    <submittedName>
        <fullName evidence="1">Uncharacterized protein</fullName>
    </submittedName>
</protein>
<keyword evidence="2" id="KW-1185">Reference proteome</keyword>
<evidence type="ECO:0000313" key="1">
    <source>
        <dbReference type="EMBL" id="KAL2621504.1"/>
    </source>
</evidence>
<reference evidence="1 2" key="1">
    <citation type="submission" date="2024-09" db="EMBL/GenBank/DDBJ databases">
        <title>Chromosome-scale assembly of Riccia fluitans.</title>
        <authorList>
            <person name="Paukszto L."/>
            <person name="Sawicki J."/>
            <person name="Karawczyk K."/>
            <person name="Piernik-Szablinska J."/>
            <person name="Szczecinska M."/>
            <person name="Mazdziarz M."/>
        </authorList>
    </citation>
    <scope>NUCLEOTIDE SEQUENCE [LARGE SCALE GENOMIC DNA]</scope>
    <source>
        <strain evidence="1">Rf_01</strain>
        <tissue evidence="1">Aerial parts of the thallus</tissue>
    </source>
</reference>
<sequence length="205" mass="24056">MVVDLNYPPQQKEGDFLFQWDKDHYHEYRYQGVPWLIRIQRWRDNPAVGFISFRDIDLDAEIPIPDNVRIRDEGLWRDVPRFQPYNYFRIGPFTNYTMLIQNCVPALVILKMNPPYFSVIKPQAGVIVYAWEKLMVSGVLKIQSQSFFAEVASGTCLNNFECKLYDWISGVWTETHFVFRGWCRGFTSFDSPKLFCVVAVFGALV</sequence>
<gene>
    <name evidence="1" type="ORF">R1flu_001709</name>
</gene>
<name>A0ABD1Y529_9MARC</name>
<dbReference type="AlphaFoldDB" id="A0ABD1Y529"/>
<accession>A0ABD1Y529</accession>
<proteinExistence type="predicted"/>
<evidence type="ECO:0000313" key="2">
    <source>
        <dbReference type="Proteomes" id="UP001605036"/>
    </source>
</evidence>
<dbReference type="EMBL" id="JBHFFA010000006">
    <property type="protein sequence ID" value="KAL2621504.1"/>
    <property type="molecule type" value="Genomic_DNA"/>
</dbReference>